<proteinExistence type="predicted"/>
<sequence length="348" mass="39056">MDYNSTPLVQVESLQMHFSMKGGAFSRRQGTIKAVDGVNFKVYPNETFGLVGESGCGKTTVGRAILKAMQPTGGKVLYNSKNGETIDLVPMTNKEIRPYRQEIQMIFQDPYSSLSPRMTVQEILEEPLRLAGHTNKDFLYQKAAEMIQQVGLRSSHLMRYPHAFSGGQRQRIGIGRALITNPRFIVADEAVSALDVSVQAQILEILSELKAKMDLSFLFISHDLSVVKYLCDRVGVMYLGRIVEVADTDALFKDPLHPYTEALMHAIPDINEREIRSDILAGEIPDASNPPSGCAFHNRCKYAKDKCKNEVPALRDFISTFNGKEIFRQSACHFVEEIYLQSNDKEII</sequence>
<dbReference type="EMBL" id="JBAKAZ010000015">
    <property type="protein sequence ID" value="MEL0629114.1"/>
    <property type="molecule type" value="Genomic_DNA"/>
</dbReference>
<dbReference type="PROSITE" id="PS00211">
    <property type="entry name" value="ABC_TRANSPORTER_1"/>
    <property type="match status" value="1"/>
</dbReference>
<evidence type="ECO:0000256" key="1">
    <source>
        <dbReference type="ARBA" id="ARBA00022448"/>
    </source>
</evidence>
<feature type="domain" description="ABC transporter" evidence="4">
    <location>
        <begin position="9"/>
        <end position="264"/>
    </location>
</feature>
<dbReference type="NCBIfam" id="TIGR01727">
    <property type="entry name" value="oligo_HPY"/>
    <property type="match status" value="1"/>
</dbReference>
<keyword evidence="1" id="KW-0813">Transport</keyword>
<dbReference type="CDD" id="cd03257">
    <property type="entry name" value="ABC_NikE_OppD_transporters"/>
    <property type="match status" value="1"/>
</dbReference>
<dbReference type="PANTHER" id="PTHR43776">
    <property type="entry name" value="TRANSPORT ATP-BINDING PROTEIN"/>
    <property type="match status" value="1"/>
</dbReference>
<protein>
    <submittedName>
        <fullName evidence="5">Oligopeptide/dipeptide ABC transporter ATP-binding protein</fullName>
    </submittedName>
</protein>
<accession>A0ABU9GPD8</accession>
<dbReference type="InterPro" id="IPR027417">
    <property type="entry name" value="P-loop_NTPase"/>
</dbReference>
<dbReference type="InterPro" id="IPR003439">
    <property type="entry name" value="ABC_transporter-like_ATP-bd"/>
</dbReference>
<keyword evidence="2" id="KW-0547">Nucleotide-binding</keyword>
<gene>
    <name evidence="5" type="ORF">V6256_05795</name>
</gene>
<dbReference type="InterPro" id="IPR017871">
    <property type="entry name" value="ABC_transporter-like_CS"/>
</dbReference>
<name>A0ABU9GPD8_9GAMM</name>
<evidence type="ECO:0000259" key="4">
    <source>
        <dbReference type="PROSITE" id="PS50893"/>
    </source>
</evidence>
<evidence type="ECO:0000256" key="3">
    <source>
        <dbReference type="ARBA" id="ARBA00022840"/>
    </source>
</evidence>
<dbReference type="GO" id="GO:0005524">
    <property type="term" value="F:ATP binding"/>
    <property type="evidence" value="ECO:0007669"/>
    <property type="project" value="UniProtKB-KW"/>
</dbReference>
<evidence type="ECO:0000313" key="6">
    <source>
        <dbReference type="Proteomes" id="UP001369082"/>
    </source>
</evidence>
<reference evidence="5 6" key="1">
    <citation type="submission" date="2024-02" db="EMBL/GenBank/DDBJ databases">
        <title>Bacteria isolated from the canopy kelp, Nereocystis luetkeana.</title>
        <authorList>
            <person name="Pfister C.A."/>
            <person name="Younker I.T."/>
            <person name="Light S.H."/>
        </authorList>
    </citation>
    <scope>NUCLEOTIDE SEQUENCE [LARGE SCALE GENOMIC DNA]</scope>
    <source>
        <strain evidence="5 6">TI.1.05</strain>
    </source>
</reference>
<keyword evidence="3 5" id="KW-0067">ATP-binding</keyword>
<dbReference type="PROSITE" id="PS50893">
    <property type="entry name" value="ABC_TRANSPORTER_2"/>
    <property type="match status" value="1"/>
</dbReference>
<keyword evidence="6" id="KW-1185">Reference proteome</keyword>
<organism evidence="5 6">
    <name type="scientific">Psychromonas aquatilis</name>
    <dbReference type="NCBI Taxonomy" id="2005072"/>
    <lineage>
        <taxon>Bacteria</taxon>
        <taxon>Pseudomonadati</taxon>
        <taxon>Pseudomonadota</taxon>
        <taxon>Gammaproteobacteria</taxon>
        <taxon>Alteromonadales</taxon>
        <taxon>Psychromonadaceae</taxon>
        <taxon>Psychromonas</taxon>
    </lineage>
</organism>
<dbReference type="SUPFAM" id="SSF52540">
    <property type="entry name" value="P-loop containing nucleoside triphosphate hydrolases"/>
    <property type="match status" value="1"/>
</dbReference>
<dbReference type="RefSeq" id="WP_341597127.1">
    <property type="nucleotide sequence ID" value="NZ_JBAKAZ010000015.1"/>
</dbReference>
<evidence type="ECO:0000256" key="2">
    <source>
        <dbReference type="ARBA" id="ARBA00022741"/>
    </source>
</evidence>
<dbReference type="Gene3D" id="3.40.50.300">
    <property type="entry name" value="P-loop containing nucleotide triphosphate hydrolases"/>
    <property type="match status" value="1"/>
</dbReference>
<comment type="caution">
    <text evidence="5">The sequence shown here is derived from an EMBL/GenBank/DDBJ whole genome shotgun (WGS) entry which is preliminary data.</text>
</comment>
<dbReference type="Proteomes" id="UP001369082">
    <property type="component" value="Unassembled WGS sequence"/>
</dbReference>
<evidence type="ECO:0000313" key="5">
    <source>
        <dbReference type="EMBL" id="MEL0629114.1"/>
    </source>
</evidence>
<dbReference type="InterPro" id="IPR013563">
    <property type="entry name" value="Oligopep_ABC_C"/>
</dbReference>
<dbReference type="Pfam" id="PF08352">
    <property type="entry name" value="oligo_HPY"/>
    <property type="match status" value="1"/>
</dbReference>
<dbReference type="InterPro" id="IPR050319">
    <property type="entry name" value="ABC_transp_ATP-bind"/>
</dbReference>
<dbReference type="InterPro" id="IPR003593">
    <property type="entry name" value="AAA+_ATPase"/>
</dbReference>
<dbReference type="SMART" id="SM00382">
    <property type="entry name" value="AAA"/>
    <property type="match status" value="1"/>
</dbReference>
<dbReference type="Pfam" id="PF00005">
    <property type="entry name" value="ABC_tran"/>
    <property type="match status" value="1"/>
</dbReference>